<evidence type="ECO:0000313" key="1">
    <source>
        <dbReference type="EMBL" id="MBA5746696.1"/>
    </source>
</evidence>
<reference evidence="1 2" key="1">
    <citation type="submission" date="2020-07" db="EMBL/GenBank/DDBJ databases">
        <title>Draft Genome Sequences of Lactobacillales Isolated from the International Space Station.</title>
        <authorList>
            <person name="Bharadwaj A.R."/>
            <person name="Singh N.K."/>
            <person name="Wood J.M."/>
            <person name="Debieu M."/>
            <person name="O'Hara N.B."/>
            <person name="Karouia F."/>
            <person name="Mason C.E."/>
            <person name="Venkateswaran K."/>
        </authorList>
    </citation>
    <scope>NUCLEOTIDE SEQUENCE [LARGE SCALE GENOMIC DNA]</scope>
    <source>
        <strain evidence="1 2">151250015-1-258-55</strain>
    </source>
</reference>
<gene>
    <name evidence="1" type="ORF">H3232_05765</name>
</gene>
<dbReference type="Proteomes" id="UP000540056">
    <property type="component" value="Unassembled WGS sequence"/>
</dbReference>
<name>A0ABR5ZY77_9LACT</name>
<proteinExistence type="predicted"/>
<accession>A0ABR5ZY77</accession>
<dbReference type="EMBL" id="JACGAN010000008">
    <property type="protein sequence ID" value="MBA5746696.1"/>
    <property type="molecule type" value="Genomic_DNA"/>
</dbReference>
<organism evidence="1 2">
    <name type="scientific">Aerococcus urinaeequi</name>
    <dbReference type="NCBI Taxonomy" id="51665"/>
    <lineage>
        <taxon>Bacteria</taxon>
        <taxon>Bacillati</taxon>
        <taxon>Bacillota</taxon>
        <taxon>Bacilli</taxon>
        <taxon>Lactobacillales</taxon>
        <taxon>Aerococcaceae</taxon>
        <taxon>Aerococcus</taxon>
    </lineage>
</organism>
<comment type="caution">
    <text evidence="1">The sequence shown here is derived from an EMBL/GenBank/DDBJ whole genome shotgun (WGS) entry which is preliminary data.</text>
</comment>
<keyword evidence="2" id="KW-1185">Reference proteome</keyword>
<dbReference type="RefSeq" id="WP_182023406.1">
    <property type="nucleotide sequence ID" value="NZ_JACGAM010000008.1"/>
</dbReference>
<evidence type="ECO:0000313" key="2">
    <source>
        <dbReference type="Proteomes" id="UP000540056"/>
    </source>
</evidence>
<protein>
    <submittedName>
        <fullName evidence="1">Segregation and condensation protein B</fullName>
    </submittedName>
</protein>
<sequence>MFTIDDVVYNLKFNKRKQMIIEKQTGKSLMAEFNQTNGMVSQLTLQAMFTVGLVEEGEDKPVNGQKAIDIYDKVLDNNGYQSLVTATINKFVEDMGFLFR</sequence>